<reference evidence="1 2" key="1">
    <citation type="submission" date="2018-03" db="EMBL/GenBank/DDBJ databases">
        <title>Genomic Encyclopedia of Archaeal and Bacterial Type Strains, Phase II (KMG-II): from individual species to whole genera.</title>
        <authorList>
            <person name="Goeker M."/>
        </authorList>
    </citation>
    <scope>NUCLEOTIDE SEQUENCE [LARGE SCALE GENOMIC DNA]</scope>
    <source>
        <strain evidence="1 2">DSM 44889</strain>
    </source>
</reference>
<sequence length="74" mass="8338">MRIAASALRHGVTPEDIEHAARFAMRRIDQDDDVTMLLRPGQDGTLLEVGILTLHGHVTVIHAMPARRKYLRLL</sequence>
<dbReference type="Proteomes" id="UP000245469">
    <property type="component" value="Unassembled WGS sequence"/>
</dbReference>
<comment type="caution">
    <text evidence="1">The sequence shown here is derived from an EMBL/GenBank/DDBJ whole genome shotgun (WGS) entry which is preliminary data.</text>
</comment>
<protein>
    <submittedName>
        <fullName evidence="1">Uncharacterized protein</fullName>
    </submittedName>
</protein>
<evidence type="ECO:0000313" key="2">
    <source>
        <dbReference type="Proteomes" id="UP000245469"/>
    </source>
</evidence>
<accession>A0A316AE73</accession>
<dbReference type="AlphaFoldDB" id="A0A316AE73"/>
<keyword evidence="2" id="KW-1185">Reference proteome</keyword>
<name>A0A316AE73_9ACTN</name>
<evidence type="ECO:0000313" key="1">
    <source>
        <dbReference type="EMBL" id="PWJ55659.1"/>
    </source>
</evidence>
<dbReference type="EMBL" id="QGDQ01000002">
    <property type="protein sequence ID" value="PWJ55659.1"/>
    <property type="molecule type" value="Genomic_DNA"/>
</dbReference>
<gene>
    <name evidence="1" type="ORF">BXY45_10221</name>
</gene>
<proteinExistence type="predicted"/>
<dbReference type="RefSeq" id="WP_109772749.1">
    <property type="nucleotide sequence ID" value="NZ_QGDQ01000002.1"/>
</dbReference>
<organism evidence="1 2">
    <name type="scientific">Quadrisphaera granulorum</name>
    <dbReference type="NCBI Taxonomy" id="317664"/>
    <lineage>
        <taxon>Bacteria</taxon>
        <taxon>Bacillati</taxon>
        <taxon>Actinomycetota</taxon>
        <taxon>Actinomycetes</taxon>
        <taxon>Kineosporiales</taxon>
        <taxon>Kineosporiaceae</taxon>
        <taxon>Quadrisphaera</taxon>
    </lineage>
</organism>
<dbReference type="OrthoDB" id="3577648at2"/>